<dbReference type="Pfam" id="PF25209">
    <property type="entry name" value="Phage_capsid_4"/>
    <property type="match status" value="1"/>
</dbReference>
<proteinExistence type="predicted"/>
<reference evidence="2 3" key="1">
    <citation type="submission" date="2018-07" db="EMBL/GenBank/DDBJ databases">
        <title>Genomic Encyclopedia of Type Strains, Phase IV (KMG-IV): sequencing the most valuable type-strain genomes for metagenomic binning, comparative biology and taxonomic classification.</title>
        <authorList>
            <person name="Goeker M."/>
        </authorList>
    </citation>
    <scope>NUCLEOTIDE SEQUENCE [LARGE SCALE GENOMIC DNA]</scope>
    <source>
        <strain evidence="2 3">DSM 5603</strain>
    </source>
</reference>
<dbReference type="EMBL" id="QQAW01000011">
    <property type="protein sequence ID" value="RDI36263.1"/>
    <property type="molecule type" value="Genomic_DNA"/>
</dbReference>
<name>A0A370G2H6_GLULI</name>
<evidence type="ECO:0008006" key="5">
    <source>
        <dbReference type="Google" id="ProtNLM"/>
    </source>
</evidence>
<evidence type="ECO:0000313" key="4">
    <source>
        <dbReference type="Proteomes" id="UP000562982"/>
    </source>
</evidence>
<dbReference type="AlphaFoldDB" id="A0A370G2H6"/>
<reference evidence="1 4" key="2">
    <citation type="submission" date="2020-04" db="EMBL/GenBank/DDBJ databases">
        <title>Description of novel Gluconacetobacter.</title>
        <authorList>
            <person name="Sombolestani A."/>
        </authorList>
    </citation>
    <scope>NUCLEOTIDE SEQUENCE [LARGE SCALE GENOMIC DNA]</scope>
    <source>
        <strain evidence="1 4">LMG 1382</strain>
    </source>
</reference>
<sequence length="302" mass="33703">MAVITTGAHPKALWPGIKAWWGRSYDEHRVEYMDLFDKQTSDKAYEEEVEITGFGLAPVKPQGQQIYYDTEAQGAVSRFTHVAYALGYIVTYEELRDNLYEAVSKRRAAQLAFSMRQTKENVLAGIYNMAFSASALGGDGAPLISGSHPTLAGNQSNLLGTAADLSEAAIEDLTVQIMQCQNNRGMRISALPRTLNVPSALWFEANRVCNSVLQNDTANNAINVLRATNAFPEGIKLNHYFTSQTAWFIRTNVPNSLTYYERDPISFDQDNDFDTRNAKAACYERYSGYWADWRGLYGTPGV</sequence>
<dbReference type="Proteomes" id="UP000254958">
    <property type="component" value="Unassembled WGS sequence"/>
</dbReference>
<gene>
    <name evidence="2" type="ORF">C7453_11147</name>
    <name evidence="1" type="ORF">HLH32_16610</name>
</gene>
<protein>
    <recommendedName>
        <fullName evidence="5">Capsid protein</fullName>
    </recommendedName>
</protein>
<dbReference type="EMBL" id="JABEQI010000013">
    <property type="protein sequence ID" value="MBB2187967.1"/>
    <property type="molecule type" value="Genomic_DNA"/>
</dbReference>
<evidence type="ECO:0000313" key="1">
    <source>
        <dbReference type="EMBL" id="MBB2187967.1"/>
    </source>
</evidence>
<dbReference type="OrthoDB" id="9806592at2"/>
<comment type="caution">
    <text evidence="2">The sequence shown here is derived from an EMBL/GenBank/DDBJ whole genome shotgun (WGS) entry which is preliminary data.</text>
</comment>
<accession>A0A370G2H6</accession>
<dbReference type="Proteomes" id="UP000562982">
    <property type="component" value="Unassembled WGS sequence"/>
</dbReference>
<dbReference type="RefSeq" id="WP_114728724.1">
    <property type="nucleotide sequence ID" value="NZ_BJMI01000058.1"/>
</dbReference>
<evidence type="ECO:0000313" key="2">
    <source>
        <dbReference type="EMBL" id="RDI36263.1"/>
    </source>
</evidence>
<keyword evidence="3" id="KW-1185">Reference proteome</keyword>
<organism evidence="2 3">
    <name type="scientific">Gluconacetobacter liquefaciens</name>
    <name type="common">Acetobacter liquefaciens</name>
    <dbReference type="NCBI Taxonomy" id="89584"/>
    <lineage>
        <taxon>Bacteria</taxon>
        <taxon>Pseudomonadati</taxon>
        <taxon>Pseudomonadota</taxon>
        <taxon>Alphaproteobacteria</taxon>
        <taxon>Acetobacterales</taxon>
        <taxon>Acetobacteraceae</taxon>
        <taxon>Gluconacetobacter</taxon>
    </lineage>
</organism>
<evidence type="ECO:0000313" key="3">
    <source>
        <dbReference type="Proteomes" id="UP000254958"/>
    </source>
</evidence>